<keyword evidence="2" id="KW-0503">Monooxygenase</keyword>
<organism evidence="2 3">
    <name type="scientific">Streptomyces griseicoloratus</name>
    <dbReference type="NCBI Taxonomy" id="2752516"/>
    <lineage>
        <taxon>Bacteria</taxon>
        <taxon>Bacillati</taxon>
        <taxon>Actinomycetota</taxon>
        <taxon>Actinomycetes</taxon>
        <taxon>Kitasatosporales</taxon>
        <taxon>Streptomycetaceae</taxon>
        <taxon>Streptomyces</taxon>
    </lineage>
</organism>
<proteinExistence type="predicted"/>
<keyword evidence="3" id="KW-1185">Reference proteome</keyword>
<reference evidence="2" key="1">
    <citation type="submission" date="2020-09" db="EMBL/GenBank/DDBJ databases">
        <title>Streptomyces grisecoloratus sp. nov., isolated from cotton soil.</title>
        <authorList>
            <person name="Xing L."/>
        </authorList>
    </citation>
    <scope>NUCLEOTIDE SEQUENCE</scope>
    <source>
        <strain evidence="2">TRM S81-3</strain>
    </source>
</reference>
<evidence type="ECO:0000313" key="3">
    <source>
        <dbReference type="Proteomes" id="UP000621210"/>
    </source>
</evidence>
<dbReference type="SUPFAM" id="SSF54909">
    <property type="entry name" value="Dimeric alpha+beta barrel"/>
    <property type="match status" value="1"/>
</dbReference>
<name>A0A926L9A3_9ACTN</name>
<dbReference type="GO" id="GO:0004497">
    <property type="term" value="F:monooxygenase activity"/>
    <property type="evidence" value="ECO:0007669"/>
    <property type="project" value="UniProtKB-KW"/>
</dbReference>
<sequence>MTVSPALSTDAVPTDAVATDAAPTDAVSAGAASARAPGAWAAAADGVSTSAFDGSRVRVVLMLDIHDGTQQEFLEAYERIRHRVAAVPGHVSDQLCQSLENPTQWLLTSEWESAAPFLAWVNSEEHLDTVQPLQNCVRDTRSLRYSVLRETAGVHAGPRTGPDEQLRAAPRVGSNVVRHALTFTVRPGSEAEVAEILANYASPEPRVDDATRLLRTSLFLHGNRIVRAVEVRGDLQTALRHVARQPEVRAVEEALNPHLEQERDLDDPQSARRFFTLAAMPAVHHVASGGETAADTRRIALFYPVAPGAGAGLARLLARQDEAAAHVPDSPVRAATVFHRDDFVVRVVDVAGDPDDAPAFVLALRGAAGDGGVAAEAGRLLDTAAAGVDGPLTDDRTLLRLLAHARMRPLTDRRSPAS</sequence>
<dbReference type="Gene3D" id="3.30.70.100">
    <property type="match status" value="1"/>
</dbReference>
<dbReference type="InterPro" id="IPR007138">
    <property type="entry name" value="ABM_dom"/>
</dbReference>
<protein>
    <submittedName>
        <fullName evidence="2">Antibiotic biosynthesis monooxygenase</fullName>
    </submittedName>
</protein>
<dbReference type="InterPro" id="IPR011008">
    <property type="entry name" value="Dimeric_a/b-barrel"/>
</dbReference>
<gene>
    <name evidence="2" type="ORF">H0H10_25295</name>
</gene>
<dbReference type="InterPro" id="IPR007575">
    <property type="entry name" value="SchA_CurD-like"/>
</dbReference>
<feature type="domain" description="ABM" evidence="1">
    <location>
        <begin position="57"/>
        <end position="148"/>
    </location>
</feature>
<comment type="caution">
    <text evidence="2">The sequence shown here is derived from an EMBL/GenBank/DDBJ whole genome shotgun (WGS) entry which is preliminary data.</text>
</comment>
<dbReference type="Proteomes" id="UP000621210">
    <property type="component" value="Unassembled WGS sequence"/>
</dbReference>
<reference evidence="2" key="2">
    <citation type="submission" date="2020-09" db="EMBL/GenBank/DDBJ databases">
        <authorList>
            <person name="Luo X."/>
        </authorList>
    </citation>
    <scope>NUCLEOTIDE SEQUENCE</scope>
    <source>
        <strain evidence="2">TRM S81-3</strain>
    </source>
</reference>
<keyword evidence="2" id="KW-0560">Oxidoreductase</keyword>
<evidence type="ECO:0000259" key="1">
    <source>
        <dbReference type="PROSITE" id="PS51725"/>
    </source>
</evidence>
<dbReference type="Pfam" id="PF04486">
    <property type="entry name" value="SchA_CurD"/>
    <property type="match status" value="1"/>
</dbReference>
<dbReference type="PROSITE" id="PS51725">
    <property type="entry name" value="ABM"/>
    <property type="match status" value="1"/>
</dbReference>
<dbReference type="AlphaFoldDB" id="A0A926L9A3"/>
<evidence type="ECO:0000313" key="2">
    <source>
        <dbReference type="EMBL" id="MBD0422433.1"/>
    </source>
</evidence>
<dbReference type="EMBL" id="JACVQF010000211">
    <property type="protein sequence ID" value="MBD0422433.1"/>
    <property type="molecule type" value="Genomic_DNA"/>
</dbReference>
<dbReference type="Pfam" id="PF03992">
    <property type="entry name" value="ABM"/>
    <property type="match status" value="1"/>
</dbReference>
<dbReference type="RefSeq" id="WP_188183399.1">
    <property type="nucleotide sequence ID" value="NZ_JACVQF010000211.1"/>
</dbReference>
<accession>A0A926L9A3</accession>